<feature type="domain" description="Cystatin" evidence="5">
    <location>
        <begin position="36"/>
        <end position="145"/>
    </location>
</feature>
<evidence type="ECO:0000256" key="2">
    <source>
        <dbReference type="ARBA" id="ARBA00022690"/>
    </source>
</evidence>
<organism evidence="6">
    <name type="scientific">Taenia asiatica</name>
    <name type="common">Asian tapeworm</name>
    <dbReference type="NCBI Taxonomy" id="60517"/>
    <lineage>
        <taxon>Eukaryota</taxon>
        <taxon>Metazoa</taxon>
        <taxon>Spiralia</taxon>
        <taxon>Lophotrochozoa</taxon>
        <taxon>Platyhelminthes</taxon>
        <taxon>Cestoda</taxon>
        <taxon>Eucestoda</taxon>
        <taxon>Cyclophyllidea</taxon>
        <taxon>Taeniidae</taxon>
        <taxon>Taenia</taxon>
    </lineage>
</organism>
<comment type="similarity">
    <text evidence="1">Belongs to the cystatin family.</text>
</comment>
<sequence length="277" mass="30989">MNWSVLLLLSYLTAISLACTSCKSQERRVIPPPSKGLVGGITPITEEDMNEIMFQDALTEVMKNLDEANECHSFRLVRVIEATKQVVAGMKYVVKLEVTPIYSNENDEECLKPCYLGLSGNKEATATILLQPWREPKHHITFNPNSDGSADFSKGGRLVSSCDLPEWTILSPEEIKSGRFQQAVQSSIESLNENADRCFRYEFKDVIEGRRHMSSSLNYEWTMKVNRIYDESMPNCVGACADECSGIEIYRASAFVSPPQSGTPKILNIEYKGPATL</sequence>
<keyword evidence="3" id="KW-0789">Thiol protease inhibitor</keyword>
<keyword evidence="4" id="KW-0732">Signal</keyword>
<dbReference type="PROSITE" id="PS00287">
    <property type="entry name" value="CYSTATIN"/>
    <property type="match status" value="1"/>
</dbReference>
<dbReference type="Gene3D" id="3.10.450.10">
    <property type="match status" value="1"/>
</dbReference>
<accession>A0A088FZ62</accession>
<dbReference type="InterPro" id="IPR000010">
    <property type="entry name" value="Cystatin_dom"/>
</dbReference>
<evidence type="ECO:0000313" key="6">
    <source>
        <dbReference type="EMBL" id="AIM55123.1"/>
    </source>
</evidence>
<evidence type="ECO:0000259" key="5">
    <source>
        <dbReference type="SMART" id="SM00043"/>
    </source>
</evidence>
<dbReference type="EMBL" id="KJ941094">
    <property type="protein sequence ID" value="AIM55123.1"/>
    <property type="molecule type" value="mRNA"/>
</dbReference>
<keyword evidence="2" id="KW-0646">Protease inhibitor</keyword>
<dbReference type="PANTHER" id="PTHR46186">
    <property type="entry name" value="CYSTATIN"/>
    <property type="match status" value="1"/>
</dbReference>
<feature type="signal peptide" evidence="4">
    <location>
        <begin position="1"/>
        <end position="18"/>
    </location>
</feature>
<dbReference type="GO" id="GO:0004869">
    <property type="term" value="F:cysteine-type endopeptidase inhibitor activity"/>
    <property type="evidence" value="ECO:0007669"/>
    <property type="project" value="UniProtKB-KW"/>
</dbReference>
<dbReference type="GO" id="GO:0031982">
    <property type="term" value="C:vesicle"/>
    <property type="evidence" value="ECO:0007669"/>
    <property type="project" value="TreeGrafter"/>
</dbReference>
<dbReference type="GO" id="GO:0005737">
    <property type="term" value="C:cytoplasm"/>
    <property type="evidence" value="ECO:0007669"/>
    <property type="project" value="TreeGrafter"/>
</dbReference>
<dbReference type="PANTHER" id="PTHR46186:SF2">
    <property type="entry name" value="CYSTATIN"/>
    <property type="match status" value="1"/>
</dbReference>
<reference evidence="6" key="1">
    <citation type="submission" date="2014-06" db="EMBL/GenBank/DDBJ databases">
        <title>Comparative analysis of the cystatin protein family in platyhelminthes.</title>
        <authorList>
            <person name="Guo A."/>
        </authorList>
    </citation>
    <scope>NUCLEOTIDE SEQUENCE</scope>
</reference>
<dbReference type="SMART" id="SM00043">
    <property type="entry name" value="CY"/>
    <property type="match status" value="1"/>
</dbReference>
<dbReference type="CDD" id="cd00042">
    <property type="entry name" value="CY"/>
    <property type="match status" value="1"/>
</dbReference>
<dbReference type="InterPro" id="IPR046350">
    <property type="entry name" value="Cystatin_sf"/>
</dbReference>
<dbReference type="Pfam" id="PF00031">
    <property type="entry name" value="Cystatin"/>
    <property type="match status" value="1"/>
</dbReference>
<evidence type="ECO:0000256" key="1">
    <source>
        <dbReference type="ARBA" id="ARBA00009403"/>
    </source>
</evidence>
<proteinExistence type="evidence at transcript level"/>
<dbReference type="SUPFAM" id="SSF54403">
    <property type="entry name" value="Cystatin/monellin"/>
    <property type="match status" value="1"/>
</dbReference>
<protein>
    <submittedName>
        <fullName evidence="6">Cystatin</fullName>
    </submittedName>
</protein>
<evidence type="ECO:0000256" key="3">
    <source>
        <dbReference type="ARBA" id="ARBA00022704"/>
    </source>
</evidence>
<reference evidence="6" key="2">
    <citation type="submission" date="2014-06" db="EMBL/GenBank/DDBJ databases">
        <title>Identification of cystatin superfamily of Taenia Solium.</title>
        <authorList>
            <person name="Guo A."/>
            <person name="Luo X."/>
            <person name="Zhang S."/>
            <person name="Hou J."/>
            <person name="Li J."/>
            <person name="Cai X."/>
        </authorList>
    </citation>
    <scope>NUCLEOTIDE SEQUENCE</scope>
</reference>
<evidence type="ECO:0000256" key="4">
    <source>
        <dbReference type="SAM" id="SignalP"/>
    </source>
</evidence>
<dbReference type="InterPro" id="IPR018073">
    <property type="entry name" value="Prot_inh_cystat_CS"/>
</dbReference>
<dbReference type="GO" id="GO:0005615">
    <property type="term" value="C:extracellular space"/>
    <property type="evidence" value="ECO:0007669"/>
    <property type="project" value="TreeGrafter"/>
</dbReference>
<name>A0A088FZ62_TAEAS</name>
<dbReference type="AlphaFoldDB" id="A0A088FZ62"/>
<feature type="chain" id="PRO_5018587111" evidence="4">
    <location>
        <begin position="19"/>
        <end position="277"/>
    </location>
</feature>